<proteinExistence type="predicted"/>
<dbReference type="Gramene" id="C.cajan_18506.t">
    <property type="protein sequence ID" value="C.cajan_18506.t.cds1"/>
    <property type="gene ID" value="C.cajan_18506"/>
</dbReference>
<dbReference type="Gramene" id="C.cajan_18511.t">
    <property type="protein sequence ID" value="C.cajan_18511.t.cds1"/>
    <property type="gene ID" value="C.cajan_18511"/>
</dbReference>
<keyword evidence="3" id="KW-1185">Reference proteome</keyword>
<evidence type="ECO:0000313" key="2">
    <source>
        <dbReference type="EMBL" id="KYP64454.1"/>
    </source>
</evidence>
<protein>
    <submittedName>
        <fullName evidence="2">Uncharacterized protein</fullName>
    </submittedName>
</protein>
<dbReference type="OMA" id="PFLPICF"/>
<dbReference type="EMBL" id="CM003609">
    <property type="protein sequence ID" value="KYP64449.1"/>
    <property type="molecule type" value="Genomic_DNA"/>
</dbReference>
<reference evidence="2 3" key="1">
    <citation type="journal article" date="2012" name="Nat. Biotechnol.">
        <title>Draft genome sequence of pigeonpea (Cajanus cajan), an orphan legume crop of resource-poor farmers.</title>
        <authorList>
            <person name="Varshney R.K."/>
            <person name="Chen W."/>
            <person name="Li Y."/>
            <person name="Bharti A.K."/>
            <person name="Saxena R.K."/>
            <person name="Schlueter J.A."/>
            <person name="Donoghue M.T."/>
            <person name="Azam S."/>
            <person name="Fan G."/>
            <person name="Whaley A.M."/>
            <person name="Farmer A.D."/>
            <person name="Sheridan J."/>
            <person name="Iwata A."/>
            <person name="Tuteja R."/>
            <person name="Penmetsa R.V."/>
            <person name="Wu W."/>
            <person name="Upadhyaya H.D."/>
            <person name="Yang S.P."/>
            <person name="Shah T."/>
            <person name="Saxena K.B."/>
            <person name="Michael T."/>
            <person name="McCombie W.R."/>
            <person name="Yang B."/>
            <person name="Zhang G."/>
            <person name="Yang H."/>
            <person name="Wang J."/>
            <person name="Spillane C."/>
            <person name="Cook D.R."/>
            <person name="May G.D."/>
            <person name="Xu X."/>
            <person name="Jackson S.A."/>
        </authorList>
    </citation>
    <scope>NUCLEOTIDE SEQUENCE [LARGE SCALE GENOMIC DNA]</scope>
    <source>
        <strain evidence="3">cv. Asha</strain>
    </source>
</reference>
<name>A0A151TBS1_CAJCA</name>
<evidence type="ECO:0000313" key="1">
    <source>
        <dbReference type="EMBL" id="KYP64449.1"/>
    </source>
</evidence>
<sequence length="135" mass="15743">MREKRLSEIPVPRDLGIAFTRQIYPLKGIGECLCFCFSSVFDGRKLEMWVMKEYKVESSWIKLFVLSTHRARVTPLNYPISLTKNGEILVLNVDKMLLRLNYKGEVLEYCDYTDKLGFGRCTLYRESLLSLPGDY</sequence>
<accession>A0A151TBS1</accession>
<dbReference type="AlphaFoldDB" id="A0A151TBS1"/>
<dbReference type="Proteomes" id="UP000075243">
    <property type="component" value="Chromosome 7"/>
</dbReference>
<gene>
    <name evidence="1" type="ORF">KK1_019048</name>
    <name evidence="2" type="ORF">KK1_019053</name>
</gene>
<organism evidence="2 3">
    <name type="scientific">Cajanus cajan</name>
    <name type="common">Pigeon pea</name>
    <name type="synonym">Cajanus indicus</name>
    <dbReference type="NCBI Taxonomy" id="3821"/>
    <lineage>
        <taxon>Eukaryota</taxon>
        <taxon>Viridiplantae</taxon>
        <taxon>Streptophyta</taxon>
        <taxon>Embryophyta</taxon>
        <taxon>Tracheophyta</taxon>
        <taxon>Spermatophyta</taxon>
        <taxon>Magnoliopsida</taxon>
        <taxon>eudicotyledons</taxon>
        <taxon>Gunneridae</taxon>
        <taxon>Pentapetalae</taxon>
        <taxon>rosids</taxon>
        <taxon>fabids</taxon>
        <taxon>Fabales</taxon>
        <taxon>Fabaceae</taxon>
        <taxon>Papilionoideae</taxon>
        <taxon>50 kb inversion clade</taxon>
        <taxon>NPAAA clade</taxon>
        <taxon>indigoferoid/millettioid clade</taxon>
        <taxon>Phaseoleae</taxon>
        <taxon>Cajanus</taxon>
    </lineage>
</organism>
<evidence type="ECO:0000313" key="3">
    <source>
        <dbReference type="Proteomes" id="UP000075243"/>
    </source>
</evidence>
<dbReference type="EMBL" id="CM003609">
    <property type="protein sequence ID" value="KYP64454.1"/>
    <property type="molecule type" value="Genomic_DNA"/>
</dbReference>